<dbReference type="Gene3D" id="3.30.700.10">
    <property type="entry name" value="Glycoprotein, Type 4 Pilin"/>
    <property type="match status" value="1"/>
</dbReference>
<dbReference type="InterPro" id="IPR045584">
    <property type="entry name" value="Pilin-like"/>
</dbReference>
<reference evidence="13 14" key="1">
    <citation type="submission" date="2016-03" db="EMBL/GenBank/DDBJ databases">
        <title>Chemosynthetic sulphur-oxidizing symbionts of marine invertebrate animals are capable of nitrogen fixation.</title>
        <authorList>
            <person name="Petersen J.M."/>
            <person name="Kemper A."/>
            <person name="Gruber-Vodicka H."/>
            <person name="Cardini U."/>
            <person name="Geest Mvander."/>
            <person name="Kleiner M."/>
            <person name="Bulgheresi S."/>
            <person name="Fussmann M."/>
            <person name="Herbold C."/>
            <person name="Seah B.K.B."/>
            <person name="Antony C.Paul."/>
            <person name="Liu D."/>
            <person name="Belitz A."/>
            <person name="Weber M."/>
        </authorList>
    </citation>
    <scope>NUCLEOTIDE SEQUENCE [LARGE SCALE GENOMIC DNA]</scope>
    <source>
        <strain evidence="13">G_D</strain>
    </source>
</reference>
<organism evidence="13 14">
    <name type="scientific">Candidatus Thiodiazotropha endoloripes</name>
    <dbReference type="NCBI Taxonomy" id="1818881"/>
    <lineage>
        <taxon>Bacteria</taxon>
        <taxon>Pseudomonadati</taxon>
        <taxon>Pseudomonadota</taxon>
        <taxon>Gammaproteobacteria</taxon>
        <taxon>Chromatiales</taxon>
        <taxon>Sedimenticolaceae</taxon>
        <taxon>Candidatus Thiodiazotropha</taxon>
    </lineage>
</organism>
<keyword evidence="7 11" id="KW-1133">Transmembrane helix</keyword>
<evidence type="ECO:0000256" key="5">
    <source>
        <dbReference type="ARBA" id="ARBA00022519"/>
    </source>
</evidence>
<keyword evidence="5" id="KW-0997">Cell inner membrane</keyword>
<evidence type="ECO:0000256" key="3">
    <source>
        <dbReference type="ARBA" id="ARBA00022475"/>
    </source>
</evidence>
<keyword evidence="6 11" id="KW-0812">Transmembrane</keyword>
<evidence type="ECO:0000259" key="12">
    <source>
        <dbReference type="Pfam" id="PF12019"/>
    </source>
</evidence>
<accession>A0A1E2UNE6</accession>
<dbReference type="InterPro" id="IPR022346">
    <property type="entry name" value="T2SS_GspH"/>
</dbReference>
<keyword evidence="4" id="KW-0488">Methylation</keyword>
<evidence type="ECO:0000256" key="9">
    <source>
        <dbReference type="ARBA" id="ARBA00025772"/>
    </source>
</evidence>
<evidence type="ECO:0000256" key="11">
    <source>
        <dbReference type="SAM" id="Phobius"/>
    </source>
</evidence>
<evidence type="ECO:0000256" key="7">
    <source>
        <dbReference type="ARBA" id="ARBA00022989"/>
    </source>
</evidence>
<evidence type="ECO:0000256" key="10">
    <source>
        <dbReference type="ARBA" id="ARBA00030775"/>
    </source>
</evidence>
<protein>
    <recommendedName>
        <fullName evidence="2">Type II secretion system protein H</fullName>
    </recommendedName>
    <alternativeName>
        <fullName evidence="10">General secretion pathway protein H</fullName>
    </alternativeName>
</protein>
<dbReference type="STRING" id="1818881.A3196_04705"/>
<comment type="caution">
    <text evidence="13">The sequence shown here is derived from an EMBL/GenBank/DDBJ whole genome shotgun (WGS) entry which is preliminary data.</text>
</comment>
<dbReference type="EMBL" id="LVJZ01000003">
    <property type="protein sequence ID" value="ODB96122.1"/>
    <property type="molecule type" value="Genomic_DNA"/>
</dbReference>
<dbReference type="SUPFAM" id="SSF54523">
    <property type="entry name" value="Pili subunits"/>
    <property type="match status" value="1"/>
</dbReference>
<evidence type="ECO:0000313" key="14">
    <source>
        <dbReference type="Proteomes" id="UP000094849"/>
    </source>
</evidence>
<comment type="similarity">
    <text evidence="9">Belongs to the GSP H family.</text>
</comment>
<comment type="subcellular location">
    <subcellularLocation>
        <location evidence="1">Cell inner membrane</location>
        <topology evidence="1">Single-pass membrane protein</topology>
    </subcellularLocation>
</comment>
<sequence>MVGSERAGSSLKPAGFTLLELLIVLVIAAALVALVPPAINRVLPGVKLKGASQEMASAIRFLRGWSVSQGEQGVFLLDLEQKHYTITPREKVYEIPQDAELKLVAASDEADGEQQGGIRFFPDGSSSGGRITLSDAGRSHRIDVDWLTGRVSLVH</sequence>
<dbReference type="Pfam" id="PF12019">
    <property type="entry name" value="GspH"/>
    <property type="match status" value="1"/>
</dbReference>
<dbReference type="GO" id="GO:0015627">
    <property type="term" value="C:type II protein secretion system complex"/>
    <property type="evidence" value="ECO:0007669"/>
    <property type="project" value="InterPro"/>
</dbReference>
<keyword evidence="3" id="KW-1003">Cell membrane</keyword>
<name>A0A1E2UNE6_9GAMM</name>
<keyword evidence="14" id="KW-1185">Reference proteome</keyword>
<keyword evidence="8 11" id="KW-0472">Membrane</keyword>
<gene>
    <name evidence="13" type="ORF">A3196_04705</name>
</gene>
<evidence type="ECO:0000256" key="2">
    <source>
        <dbReference type="ARBA" id="ARBA00021549"/>
    </source>
</evidence>
<proteinExistence type="inferred from homology"/>
<dbReference type="InterPro" id="IPR012902">
    <property type="entry name" value="N_methyl_site"/>
</dbReference>
<dbReference type="Pfam" id="PF07963">
    <property type="entry name" value="N_methyl"/>
    <property type="match status" value="1"/>
</dbReference>
<dbReference type="NCBIfam" id="TIGR02532">
    <property type="entry name" value="IV_pilin_GFxxxE"/>
    <property type="match status" value="1"/>
</dbReference>
<evidence type="ECO:0000256" key="8">
    <source>
        <dbReference type="ARBA" id="ARBA00023136"/>
    </source>
</evidence>
<evidence type="ECO:0000313" key="13">
    <source>
        <dbReference type="EMBL" id="ODB96122.1"/>
    </source>
</evidence>
<dbReference type="Proteomes" id="UP000094849">
    <property type="component" value="Unassembled WGS sequence"/>
</dbReference>
<dbReference type="AlphaFoldDB" id="A0A1E2UNE6"/>
<evidence type="ECO:0000256" key="1">
    <source>
        <dbReference type="ARBA" id="ARBA00004377"/>
    </source>
</evidence>
<dbReference type="GO" id="GO:0005886">
    <property type="term" value="C:plasma membrane"/>
    <property type="evidence" value="ECO:0007669"/>
    <property type="project" value="UniProtKB-SubCell"/>
</dbReference>
<dbReference type="PROSITE" id="PS00409">
    <property type="entry name" value="PROKAR_NTER_METHYL"/>
    <property type="match status" value="1"/>
</dbReference>
<dbReference type="GO" id="GO:0015628">
    <property type="term" value="P:protein secretion by the type II secretion system"/>
    <property type="evidence" value="ECO:0007669"/>
    <property type="project" value="InterPro"/>
</dbReference>
<feature type="transmembrane region" description="Helical" evidence="11">
    <location>
        <begin position="16"/>
        <end position="39"/>
    </location>
</feature>
<dbReference type="RefSeq" id="WP_069003116.1">
    <property type="nucleotide sequence ID" value="NZ_LVJW01000006.1"/>
</dbReference>
<evidence type="ECO:0000256" key="4">
    <source>
        <dbReference type="ARBA" id="ARBA00022481"/>
    </source>
</evidence>
<feature type="domain" description="General secretion pathway GspH" evidence="12">
    <location>
        <begin position="51"/>
        <end position="147"/>
    </location>
</feature>
<evidence type="ECO:0000256" key="6">
    <source>
        <dbReference type="ARBA" id="ARBA00022692"/>
    </source>
</evidence>